<evidence type="ECO:0000313" key="7">
    <source>
        <dbReference type="Proteomes" id="UP000824125"/>
    </source>
</evidence>
<dbReference type="GO" id="GO:0046872">
    <property type="term" value="F:metal ion binding"/>
    <property type="evidence" value="ECO:0007669"/>
    <property type="project" value="UniProtKB-KW"/>
</dbReference>
<reference evidence="6" key="2">
    <citation type="journal article" date="2021" name="PeerJ">
        <title>Extensive microbial diversity within the chicken gut microbiome revealed by metagenomics and culture.</title>
        <authorList>
            <person name="Gilroy R."/>
            <person name="Ravi A."/>
            <person name="Getino M."/>
            <person name="Pursley I."/>
            <person name="Horton D.L."/>
            <person name="Alikhan N.F."/>
            <person name="Baker D."/>
            <person name="Gharbi K."/>
            <person name="Hall N."/>
            <person name="Watson M."/>
            <person name="Adriaenssens E.M."/>
            <person name="Foster-Nyarko E."/>
            <person name="Jarju S."/>
            <person name="Secka A."/>
            <person name="Antonio M."/>
            <person name="Oren A."/>
            <person name="Chaudhuri R.R."/>
            <person name="La Ragione R."/>
            <person name="Hildebrand F."/>
            <person name="Pallen M.J."/>
        </authorList>
    </citation>
    <scope>NUCLEOTIDE SEQUENCE</scope>
    <source>
        <strain evidence="6">CHK176-6737</strain>
    </source>
</reference>
<comment type="caution">
    <text evidence="6">The sequence shown here is derived from an EMBL/GenBank/DDBJ whole genome shotgun (WGS) entry which is preliminary data.</text>
</comment>
<dbReference type="InterPro" id="IPR000587">
    <property type="entry name" value="Creatinase_N"/>
</dbReference>
<name>A0A9D1SMR2_9FIRM</name>
<keyword evidence="2" id="KW-0378">Hydrolase</keyword>
<evidence type="ECO:0000256" key="1">
    <source>
        <dbReference type="ARBA" id="ARBA00022723"/>
    </source>
</evidence>
<feature type="domain" description="Creatinase N-terminal" evidence="5">
    <location>
        <begin position="5"/>
        <end position="129"/>
    </location>
</feature>
<keyword evidence="6" id="KW-0645">Protease</keyword>
<dbReference type="PROSITE" id="PS00491">
    <property type="entry name" value="PROLINE_PEPTIDASE"/>
    <property type="match status" value="1"/>
</dbReference>
<dbReference type="Pfam" id="PF01321">
    <property type="entry name" value="Creatinase_N"/>
    <property type="match status" value="1"/>
</dbReference>
<gene>
    <name evidence="6" type="ORF">IAD23_00100</name>
</gene>
<dbReference type="InterPro" id="IPR050659">
    <property type="entry name" value="Peptidase_M24B"/>
</dbReference>
<dbReference type="InterPro" id="IPR000994">
    <property type="entry name" value="Pept_M24"/>
</dbReference>
<sequence length="355" mass="38905">MEKQEAVKNILTQKNADALLLTSEVNMHYFCGFSPSEGMVLLTADAGYHIVDSRYTETAERHAEKTGLQVIEITTGFIDTANELLKKHNITSLLIENETISLARYRSFGEKLQAGLLDLGDEIEKLRNVKTADELDKIETAQKIAEKAYTELLNHIAPGKTEKELCALFNYLMAKYGSDGVSFDTILLSGPNTSMPHGVPSARKLQKGEFVLMDFGATFAGYHSDTTRTVCLGEPNDEMRRVYTAVLEAQQAGIQALAPGAKCKDVYAAAYSVLESYGYAPYFRHSLGHGVGLQIHEGYNASPKSADTFAPGNVTSIEPGIYLPGKFGVRTEDLLAVTETGTRNFTTLPKELVML</sequence>
<dbReference type="GO" id="GO:0004177">
    <property type="term" value="F:aminopeptidase activity"/>
    <property type="evidence" value="ECO:0007669"/>
    <property type="project" value="UniProtKB-KW"/>
</dbReference>
<dbReference type="Pfam" id="PF00557">
    <property type="entry name" value="Peptidase_M24"/>
    <property type="match status" value="1"/>
</dbReference>
<dbReference type="Gene3D" id="3.90.230.10">
    <property type="entry name" value="Creatinase/methionine aminopeptidase superfamily"/>
    <property type="match status" value="1"/>
</dbReference>
<dbReference type="SUPFAM" id="SSF53092">
    <property type="entry name" value="Creatinase/prolidase N-terminal domain"/>
    <property type="match status" value="1"/>
</dbReference>
<dbReference type="InterPro" id="IPR029149">
    <property type="entry name" value="Creatin/AminoP/Spt16_N"/>
</dbReference>
<dbReference type="PANTHER" id="PTHR46112:SF3">
    <property type="entry name" value="AMINOPEPTIDASE YPDF"/>
    <property type="match status" value="1"/>
</dbReference>
<comment type="similarity">
    <text evidence="3">Belongs to the peptidase M24B family.</text>
</comment>
<dbReference type="EMBL" id="DVNM01000002">
    <property type="protein sequence ID" value="HIU68344.1"/>
    <property type="molecule type" value="Genomic_DNA"/>
</dbReference>
<dbReference type="AlphaFoldDB" id="A0A9D1SMR2"/>
<accession>A0A9D1SMR2</accession>
<reference evidence="6" key="1">
    <citation type="submission" date="2020-10" db="EMBL/GenBank/DDBJ databases">
        <authorList>
            <person name="Gilroy R."/>
        </authorList>
    </citation>
    <scope>NUCLEOTIDE SEQUENCE</scope>
    <source>
        <strain evidence="6">CHK176-6737</strain>
    </source>
</reference>
<proteinExistence type="inferred from homology"/>
<dbReference type="InterPro" id="IPR001131">
    <property type="entry name" value="Peptidase_M24B_aminopep-P_CS"/>
</dbReference>
<dbReference type="InterPro" id="IPR036005">
    <property type="entry name" value="Creatinase/aminopeptidase-like"/>
</dbReference>
<feature type="domain" description="Peptidase M24" evidence="4">
    <location>
        <begin position="137"/>
        <end position="339"/>
    </location>
</feature>
<dbReference type="CDD" id="cd01092">
    <property type="entry name" value="APP-like"/>
    <property type="match status" value="1"/>
</dbReference>
<dbReference type="SUPFAM" id="SSF55920">
    <property type="entry name" value="Creatinase/aminopeptidase"/>
    <property type="match status" value="1"/>
</dbReference>
<evidence type="ECO:0000259" key="5">
    <source>
        <dbReference type="Pfam" id="PF01321"/>
    </source>
</evidence>
<evidence type="ECO:0000256" key="3">
    <source>
        <dbReference type="RuleBase" id="RU000590"/>
    </source>
</evidence>
<keyword evidence="1 3" id="KW-0479">Metal-binding</keyword>
<evidence type="ECO:0000259" key="4">
    <source>
        <dbReference type="Pfam" id="PF00557"/>
    </source>
</evidence>
<dbReference type="PANTHER" id="PTHR46112">
    <property type="entry name" value="AMINOPEPTIDASE"/>
    <property type="match status" value="1"/>
</dbReference>
<dbReference type="Gene3D" id="3.40.350.10">
    <property type="entry name" value="Creatinase/prolidase N-terminal domain"/>
    <property type="match status" value="1"/>
</dbReference>
<protein>
    <submittedName>
        <fullName evidence="6">Aminopeptidase P family protein</fullName>
    </submittedName>
</protein>
<evidence type="ECO:0000313" key="6">
    <source>
        <dbReference type="EMBL" id="HIU68344.1"/>
    </source>
</evidence>
<organism evidence="6 7">
    <name type="scientific">Candidatus Scybalenecus merdavium</name>
    <dbReference type="NCBI Taxonomy" id="2840939"/>
    <lineage>
        <taxon>Bacteria</taxon>
        <taxon>Bacillati</taxon>
        <taxon>Bacillota</taxon>
        <taxon>Clostridia</taxon>
        <taxon>Eubacteriales</taxon>
        <taxon>Oscillospiraceae</taxon>
        <taxon>Oscillospiraceae incertae sedis</taxon>
        <taxon>Candidatus Scybalenecus</taxon>
    </lineage>
</organism>
<evidence type="ECO:0000256" key="2">
    <source>
        <dbReference type="ARBA" id="ARBA00022801"/>
    </source>
</evidence>
<dbReference type="Proteomes" id="UP000824125">
    <property type="component" value="Unassembled WGS sequence"/>
</dbReference>
<keyword evidence="6" id="KW-0031">Aminopeptidase</keyword>